<feature type="domain" description="Reverse transcriptase" evidence="3">
    <location>
        <begin position="765"/>
        <end position="1028"/>
    </location>
</feature>
<dbReference type="InterPro" id="IPR005135">
    <property type="entry name" value="Endo/exonuclease/phosphatase"/>
</dbReference>
<feature type="coiled-coil region" evidence="1">
    <location>
        <begin position="386"/>
        <end position="437"/>
    </location>
</feature>
<dbReference type="InterPro" id="IPR012337">
    <property type="entry name" value="RNaseH-like_sf"/>
</dbReference>
<evidence type="ECO:0000313" key="7">
    <source>
        <dbReference type="RefSeq" id="XP_058981841.1"/>
    </source>
</evidence>
<proteinExistence type="predicted"/>
<dbReference type="Gene3D" id="3.30.420.10">
    <property type="entry name" value="Ribonuclease H-like superfamily/Ribonuclease H"/>
    <property type="match status" value="1"/>
</dbReference>
<dbReference type="GeneID" id="101888862"/>
<evidence type="ECO:0000313" key="5">
    <source>
        <dbReference type="Proteomes" id="UP001652621"/>
    </source>
</evidence>
<keyword evidence="1" id="KW-0175">Coiled coil</keyword>
<dbReference type="Gene3D" id="3.60.10.10">
    <property type="entry name" value="Endonuclease/exonuclease/phosphatase"/>
    <property type="match status" value="1"/>
</dbReference>
<dbReference type="CDD" id="cd01650">
    <property type="entry name" value="RT_nLTR_like"/>
    <property type="match status" value="1"/>
</dbReference>
<dbReference type="InterPro" id="IPR043502">
    <property type="entry name" value="DNA/RNA_pol_sf"/>
</dbReference>
<dbReference type="InterPro" id="IPR052560">
    <property type="entry name" value="RdDP_mobile_element"/>
</dbReference>
<dbReference type="SUPFAM" id="SSF53098">
    <property type="entry name" value="Ribonuclease H-like"/>
    <property type="match status" value="1"/>
</dbReference>
<evidence type="ECO:0000313" key="6">
    <source>
        <dbReference type="RefSeq" id="XP_058981839.1"/>
    </source>
</evidence>
<dbReference type="InterPro" id="IPR002156">
    <property type="entry name" value="RNaseH_domain"/>
</dbReference>
<feature type="compositionally biased region" description="Basic and acidic residues" evidence="2">
    <location>
        <begin position="35"/>
        <end position="46"/>
    </location>
</feature>
<dbReference type="Pfam" id="PF00078">
    <property type="entry name" value="RVT_1"/>
    <property type="match status" value="1"/>
</dbReference>
<name>A0ABM3V7S0_MUSDO</name>
<dbReference type="SUPFAM" id="SSF56219">
    <property type="entry name" value="DNase I-like"/>
    <property type="match status" value="1"/>
</dbReference>
<feature type="domain" description="RNase H type-1" evidence="4">
    <location>
        <begin position="1227"/>
        <end position="1353"/>
    </location>
</feature>
<dbReference type="CDD" id="cd09276">
    <property type="entry name" value="Rnase_HI_RT_non_LTR"/>
    <property type="match status" value="1"/>
</dbReference>
<sequence length="1506" mass="170571">MEEDVVLPPPPLSPRRQTTKIEKPKTNRSRSRSGSRVDDNKKKKLEDDDQQGRLAKSDDAPISSLSEFIPSNTGNISTDHKGPYVVYIDKISKDNDRVGINTVSLTRTIFNLKIQGVLDIRKIGFGRSKILLNSASNANLLADNNTLIQMGYQPKIFSHFVSKIGIIFGIPVDIPDEELSAAISSEIPIIKMMRVTRMVEGTRLPTQRVKIWFKGLNLPQTVKIYEFHRKEVKHFIQFGRCYRCYRHEHTAEHCKQKIESCKRCFSPHEKNEPCAEKIICINCKGDHSPLERGCPARQRAYETKRIMTIENLSKKEARERYAGHFNSYSILDEDIDKNFPTLERSNKNSKHPSGNNNTINNYTESANFIHARSSYARVAKVNKNRIREQENARKNMREYKDALEEGEIYSSPNGSQIRKTQEILDTVLNNINELTSEKIDVFQKINCLKHPTLLVGDFNAKSISWGNTHTDPLGDVLARFADINNFSCLNTGEPTFVLNNTRSAIDIAFSNSTFFNFSWSVRQNKITNSNHLPIIIETCNKVAIKNSKILHKDNLYNDIKGIIVEDNLQQTNIKINQAITRNTIVVDSNNKYVPKPWWNAQVNDLYNERAALREIYQKTNLFTDACNLARIERKLYNLIAKLKKKNLKKLQSDISGNVPIKEVWSKMKNVKKYQKIKSPNNTWSDEQNENFLKHITSSSRICSKPTSVVFGNIGTNKPELQISDMESFLVKRNINSAPGPDRISYNIINNLDASEKNKYLNVLLQPWKDGSFPSEWRNIKIAPIPKRNKDLSDVKNYRPIALMCAPQKILEAAIKPLILEHIETKKIVPKSSYAFSLGKSTTNCINDLVNTIEIHKKNKNTVVGACIDIEKAFDNTDIGKLALILFKSGLNTHIIKWIYDGMSQRTLLLGNKSISVCNGIPQGSGLSPILFNIYTASLHQIIDDSCNLFQFADDFFIICHDKNINNAKTTLQSKINDFQELCDKLSLHFNMEKINTVHFSRKPQQLGIIINNIRLNQTNSIKYLGVTITSSGSAKVHMNESTSAVKSSCKFLKILSGCKFGINPSRALHFYKAFVRSKIEYGASSLSNLTKESENRLKTCIQESLRKALGLIRSTPTAIIYNLSCELPPSYRFQLATAKELAKCVAFNLPGAEIIRNNTSINTSYAKVWSKFENILSDIASTKVQGSNSLIIKVDTFFFKGTNFKKAEANHEIITAIATEKINNLRNAGYEIFSTDGSVNNNAIGAAFYHLNTNTTMSFCASKKLSSMSAEVLAFLKTAEYAENNEIQKFAILTDSLSGIQAISNQKHRNYLIDAFINKINSFATDVQIHYIPGHSNIPINEIVDIAAKNAIQNGTSLEIPWPLADAINQISNILWDEWSSEYHLIAQNGNSHFYKIFPSLSRTPWFKNCKFNSFSQKQINRVLSGHCFCKNTLAKMNVVTSKLCHDCGVDETASHIIFECSKYNTKRRCFLTLCDFFTVEDFVNSQGLERLNIVAKFLKEAEIDI</sequence>
<dbReference type="PROSITE" id="PS50879">
    <property type="entry name" value="RNASE_H_1"/>
    <property type="match status" value="1"/>
</dbReference>
<gene>
    <name evidence="6 7" type="primary">LOC101888862</name>
</gene>
<evidence type="ECO:0000256" key="1">
    <source>
        <dbReference type="SAM" id="Coils"/>
    </source>
</evidence>
<dbReference type="Proteomes" id="UP001652621">
    <property type="component" value="Unplaced"/>
</dbReference>
<protein>
    <submittedName>
        <fullName evidence="6 7">Uncharacterized protein LOC101888862 isoform X1</fullName>
    </submittedName>
</protein>
<dbReference type="RefSeq" id="XP_058981839.1">
    <property type="nucleotide sequence ID" value="XM_059125856.1"/>
</dbReference>
<evidence type="ECO:0000259" key="4">
    <source>
        <dbReference type="PROSITE" id="PS50879"/>
    </source>
</evidence>
<feature type="region of interest" description="Disordered" evidence="2">
    <location>
        <begin position="1"/>
        <end position="60"/>
    </location>
</feature>
<dbReference type="PANTHER" id="PTHR36688:SF2">
    <property type="entry name" value="ENDONUCLEASE_EXONUCLEASE_PHOSPHATASE DOMAIN-CONTAINING PROTEIN"/>
    <property type="match status" value="1"/>
</dbReference>
<dbReference type="PANTHER" id="PTHR36688">
    <property type="entry name" value="ENDO/EXONUCLEASE/PHOSPHATASE DOMAIN-CONTAINING PROTEIN"/>
    <property type="match status" value="1"/>
</dbReference>
<evidence type="ECO:0000256" key="2">
    <source>
        <dbReference type="SAM" id="MobiDB-lite"/>
    </source>
</evidence>
<dbReference type="RefSeq" id="XP_058981841.1">
    <property type="nucleotide sequence ID" value="XM_059125858.1"/>
</dbReference>
<dbReference type="Pfam" id="PF14529">
    <property type="entry name" value="Exo_endo_phos_2"/>
    <property type="match status" value="1"/>
</dbReference>
<dbReference type="SUPFAM" id="SSF56672">
    <property type="entry name" value="DNA/RNA polymerases"/>
    <property type="match status" value="1"/>
</dbReference>
<dbReference type="Pfam" id="PF00075">
    <property type="entry name" value="RNase_H"/>
    <property type="match status" value="1"/>
</dbReference>
<dbReference type="InterPro" id="IPR036397">
    <property type="entry name" value="RNaseH_sf"/>
</dbReference>
<evidence type="ECO:0000259" key="3">
    <source>
        <dbReference type="PROSITE" id="PS50878"/>
    </source>
</evidence>
<accession>A0ABM3V7S0</accession>
<organism evidence="5 6">
    <name type="scientific">Musca domestica</name>
    <name type="common">House fly</name>
    <dbReference type="NCBI Taxonomy" id="7370"/>
    <lineage>
        <taxon>Eukaryota</taxon>
        <taxon>Metazoa</taxon>
        <taxon>Ecdysozoa</taxon>
        <taxon>Arthropoda</taxon>
        <taxon>Hexapoda</taxon>
        <taxon>Insecta</taxon>
        <taxon>Pterygota</taxon>
        <taxon>Neoptera</taxon>
        <taxon>Endopterygota</taxon>
        <taxon>Diptera</taxon>
        <taxon>Brachycera</taxon>
        <taxon>Muscomorpha</taxon>
        <taxon>Muscoidea</taxon>
        <taxon>Muscidae</taxon>
        <taxon>Musca</taxon>
    </lineage>
</organism>
<keyword evidence="5" id="KW-1185">Reference proteome</keyword>
<dbReference type="InterPro" id="IPR000477">
    <property type="entry name" value="RT_dom"/>
</dbReference>
<dbReference type="InterPro" id="IPR036691">
    <property type="entry name" value="Endo/exonu/phosph_ase_sf"/>
</dbReference>
<dbReference type="PROSITE" id="PS50878">
    <property type="entry name" value="RT_POL"/>
    <property type="match status" value="1"/>
</dbReference>
<reference evidence="6 7" key="1">
    <citation type="submission" date="2025-05" db="UniProtKB">
        <authorList>
            <consortium name="RefSeq"/>
        </authorList>
    </citation>
    <scope>IDENTIFICATION</scope>
    <source>
        <strain evidence="6 7">Aabys</strain>
        <tissue evidence="6 7">Whole body</tissue>
    </source>
</reference>